<reference evidence="4 6" key="1">
    <citation type="submission" date="2021-11" db="EMBL/GenBank/DDBJ databases">
        <authorList>
            <person name="Islam A."/>
            <person name="Islam S."/>
            <person name="Flora M.S."/>
            <person name="Rahman M."/>
            <person name="Ziaur R.M."/>
            <person name="Epstein J.H."/>
            <person name="Hassan M."/>
            <person name="Klassen M."/>
            <person name="Woodard K."/>
            <person name="Webb A."/>
            <person name="Webby R.J."/>
            <person name="El Zowalaty M.E."/>
        </authorList>
    </citation>
    <scope>NUCLEOTIDE SEQUENCE [LARGE SCALE GENOMIC DNA]</scope>
    <source>
        <strain evidence="4">Pf1</strain>
    </source>
</reference>
<dbReference type="PANTHER" id="PTHR34612:SF6">
    <property type="entry name" value="GLYCOSIDE HYDROLASE 131 CATALYTIC N-TERMINAL DOMAIN-CONTAINING PROTEIN"/>
    <property type="match status" value="1"/>
</dbReference>
<dbReference type="Proteomes" id="UP001157938">
    <property type="component" value="Unassembled WGS sequence"/>
</dbReference>
<feature type="signal peptide" evidence="2">
    <location>
        <begin position="1"/>
        <end position="24"/>
    </location>
</feature>
<protein>
    <recommendedName>
        <fullName evidence="3">Glycoside hydrolase 131 catalytic N-terminal domain-containing protein</fullName>
    </recommendedName>
</protein>
<organism evidence="5 7">
    <name type="scientific">Peronospora farinosa</name>
    <dbReference type="NCBI Taxonomy" id="134698"/>
    <lineage>
        <taxon>Eukaryota</taxon>
        <taxon>Sar</taxon>
        <taxon>Stramenopiles</taxon>
        <taxon>Oomycota</taxon>
        <taxon>Peronosporomycetes</taxon>
        <taxon>Peronosporales</taxon>
        <taxon>Peronosporaceae</taxon>
        <taxon>Peronospora</taxon>
    </lineage>
</organism>
<name>A0AAV0TF97_9STRA</name>
<dbReference type="InterPro" id="IPR041524">
    <property type="entry name" value="GH131_N"/>
</dbReference>
<comment type="caution">
    <text evidence="5">The sequence shown here is derived from an EMBL/GenBank/DDBJ whole genome shotgun (WGS) entry which is preliminary data.</text>
</comment>
<dbReference type="Gene3D" id="2.60.120.1160">
    <property type="match status" value="1"/>
</dbReference>
<evidence type="ECO:0000313" key="4">
    <source>
        <dbReference type="EMBL" id="CAH0491449.1"/>
    </source>
</evidence>
<dbReference type="EMBL" id="CANTFK010000643">
    <property type="protein sequence ID" value="CAI5721020.1"/>
    <property type="molecule type" value="Genomic_DNA"/>
</dbReference>
<evidence type="ECO:0000259" key="3">
    <source>
        <dbReference type="Pfam" id="PF18271"/>
    </source>
</evidence>
<evidence type="ECO:0000256" key="2">
    <source>
        <dbReference type="SAM" id="SignalP"/>
    </source>
</evidence>
<reference evidence="5" key="2">
    <citation type="submission" date="2022-12" db="EMBL/GenBank/DDBJ databases">
        <authorList>
            <person name="Webb A."/>
        </authorList>
    </citation>
    <scope>NUCLEOTIDE SEQUENCE</scope>
    <source>
        <strain evidence="5">Pf2</strain>
    </source>
</reference>
<sequence>MVFSSGILGMVAVASAYLAAPAAGAENQPLPWDGRGYDLTDKTIETKYLTHILTMRNNTAYNGVEKYVAIKQLGRSPAYNDDTGVINIAVDAHAIFKDQTNFRRTELVQNVETNAEGSTFFRASLKKEKAFYNNYEWQCLFTESHNFEIRVNATASPPTIMYLNNGTWEAKWETTFELDTWYNFGIDITKAAKGDSSVITFYMSTGDDDLVQKRKDNVVSKFASMEELHIGLLTLSNDKSQPKMAKDKDIISFNGVSVEAEVVTSATGAASTAGAAAKTSSPASNAATKEDVSKGCSRK</sequence>
<feature type="chain" id="PRO_5043897582" description="Glycoside hydrolase 131 catalytic N-terminal domain-containing protein" evidence="2">
    <location>
        <begin position="25"/>
        <end position="299"/>
    </location>
</feature>
<dbReference type="Pfam" id="PF18271">
    <property type="entry name" value="GH131_N"/>
    <property type="match status" value="1"/>
</dbReference>
<feature type="compositionally biased region" description="Low complexity" evidence="1">
    <location>
        <begin position="271"/>
        <end position="284"/>
    </location>
</feature>
<evidence type="ECO:0000313" key="5">
    <source>
        <dbReference type="EMBL" id="CAI5721020.1"/>
    </source>
</evidence>
<dbReference type="Proteomes" id="UP001159659">
    <property type="component" value="Unassembled WGS sequence"/>
</dbReference>
<dbReference type="AlphaFoldDB" id="A0AAV0TF97"/>
<keyword evidence="6" id="KW-1185">Reference proteome</keyword>
<feature type="domain" description="Glycoside hydrolase 131 catalytic N-terminal" evidence="3">
    <location>
        <begin position="30"/>
        <end position="263"/>
    </location>
</feature>
<gene>
    <name evidence="4" type="ORF">PFR001_LOCUS6710</name>
    <name evidence="5" type="ORF">PFR002_LOCUS4129</name>
</gene>
<feature type="region of interest" description="Disordered" evidence="1">
    <location>
        <begin position="271"/>
        <end position="299"/>
    </location>
</feature>
<evidence type="ECO:0000313" key="6">
    <source>
        <dbReference type="Proteomes" id="UP001157938"/>
    </source>
</evidence>
<evidence type="ECO:0000256" key="1">
    <source>
        <dbReference type="SAM" id="MobiDB-lite"/>
    </source>
</evidence>
<evidence type="ECO:0000313" key="7">
    <source>
        <dbReference type="Proteomes" id="UP001159659"/>
    </source>
</evidence>
<dbReference type="EMBL" id="CAKLBC010001343">
    <property type="protein sequence ID" value="CAH0491449.1"/>
    <property type="molecule type" value="Genomic_DNA"/>
</dbReference>
<dbReference type="PANTHER" id="PTHR34612">
    <property type="entry name" value="GH131_N DOMAIN-CONTAINING PROTEIN"/>
    <property type="match status" value="1"/>
</dbReference>
<keyword evidence="2" id="KW-0732">Signal</keyword>
<accession>A0AAV0TF97</accession>
<proteinExistence type="predicted"/>